<name>A0A482YEQ3_9EURY</name>
<feature type="compositionally biased region" description="Acidic residues" evidence="1">
    <location>
        <begin position="1"/>
        <end position="22"/>
    </location>
</feature>
<evidence type="ECO:0000313" key="4">
    <source>
        <dbReference type="EMBL" id="RZV11349.1"/>
    </source>
</evidence>
<evidence type="ECO:0000256" key="1">
    <source>
        <dbReference type="SAM" id="MobiDB-lite"/>
    </source>
</evidence>
<dbReference type="OrthoDB" id="188379at2157"/>
<sequence>MGFDPPADDDPLEDPFADDPLEDPFGSDPLEDPIGDESGGDEDLERTFSEISRSTLLAFVVVAVLVHAGLFGASLGMMLIGFRSQWVGGSALAISGGLALVVAVVVYRRYNPARDTTR</sequence>
<evidence type="ECO:0000313" key="5">
    <source>
        <dbReference type="Proteomes" id="UP000291097"/>
    </source>
</evidence>
<accession>A0A482YEQ3</accession>
<comment type="caution">
    <text evidence="4">The sequence shown here is derived from an EMBL/GenBank/DDBJ whole genome shotgun (WGS) entry which is preliminary data.</text>
</comment>
<dbReference type="AlphaFoldDB" id="A0A482YEQ3"/>
<dbReference type="Pfam" id="PF24008">
    <property type="entry name" value="DUF7322"/>
    <property type="match status" value="1"/>
</dbReference>
<evidence type="ECO:0000256" key="2">
    <source>
        <dbReference type="SAM" id="Phobius"/>
    </source>
</evidence>
<keyword evidence="2" id="KW-0812">Transmembrane</keyword>
<feature type="transmembrane region" description="Helical" evidence="2">
    <location>
        <begin position="56"/>
        <end position="80"/>
    </location>
</feature>
<gene>
    <name evidence="4" type="ORF">BDK88_0226</name>
</gene>
<keyword evidence="2" id="KW-0472">Membrane</keyword>
<feature type="transmembrane region" description="Helical" evidence="2">
    <location>
        <begin position="86"/>
        <end position="107"/>
    </location>
</feature>
<dbReference type="InterPro" id="IPR055746">
    <property type="entry name" value="DUF7322"/>
</dbReference>
<reference evidence="4 5" key="1">
    <citation type="submission" date="2019-02" db="EMBL/GenBank/DDBJ databases">
        <title>Genomic Encyclopedia of Archaeal and Bacterial Type Strains, Phase II (KMG-II): from individual species to whole genera.</title>
        <authorList>
            <person name="Goeker M."/>
        </authorList>
    </citation>
    <scope>NUCLEOTIDE SEQUENCE [LARGE SCALE GENOMIC DNA]</scope>
    <source>
        <strain evidence="4 5">DSM 18328</strain>
    </source>
</reference>
<evidence type="ECO:0000259" key="3">
    <source>
        <dbReference type="Pfam" id="PF24008"/>
    </source>
</evidence>
<organism evidence="4 5">
    <name type="scientific">Natrinema hispanicum</name>
    <dbReference type="NCBI Taxonomy" id="392421"/>
    <lineage>
        <taxon>Archaea</taxon>
        <taxon>Methanobacteriati</taxon>
        <taxon>Methanobacteriota</taxon>
        <taxon>Stenosarchaea group</taxon>
        <taxon>Halobacteria</taxon>
        <taxon>Halobacteriales</taxon>
        <taxon>Natrialbaceae</taxon>
        <taxon>Natrinema</taxon>
    </lineage>
</organism>
<feature type="region of interest" description="Disordered" evidence="1">
    <location>
        <begin position="1"/>
        <end position="44"/>
    </location>
</feature>
<protein>
    <recommendedName>
        <fullName evidence="3">DUF7322 domain-containing protein</fullName>
    </recommendedName>
</protein>
<keyword evidence="2" id="KW-1133">Transmembrane helix</keyword>
<dbReference type="EMBL" id="SHMP01000003">
    <property type="protein sequence ID" value="RZV11349.1"/>
    <property type="molecule type" value="Genomic_DNA"/>
</dbReference>
<dbReference type="Proteomes" id="UP000291097">
    <property type="component" value="Unassembled WGS sequence"/>
</dbReference>
<feature type="domain" description="DUF7322" evidence="3">
    <location>
        <begin position="49"/>
        <end position="109"/>
    </location>
</feature>
<feature type="compositionally biased region" description="Acidic residues" evidence="1">
    <location>
        <begin position="29"/>
        <end position="44"/>
    </location>
</feature>
<dbReference type="RefSeq" id="WP_130498776.1">
    <property type="nucleotide sequence ID" value="NZ_SHMP01000003.1"/>
</dbReference>
<proteinExistence type="predicted"/>